<dbReference type="InterPro" id="IPR000182">
    <property type="entry name" value="GNAT_dom"/>
</dbReference>
<dbReference type="EMBL" id="RFFI01000078">
    <property type="protein sequence ID" value="RMI07116.1"/>
    <property type="molecule type" value="Genomic_DNA"/>
</dbReference>
<dbReference type="AlphaFoldDB" id="A0A3M2J4T6"/>
<dbReference type="Pfam" id="PF00583">
    <property type="entry name" value="Acetyltransf_1"/>
    <property type="match status" value="1"/>
</dbReference>
<dbReference type="OrthoDB" id="8593648at2"/>
<dbReference type="PANTHER" id="PTHR13170">
    <property type="entry name" value="O-GLCNACASE"/>
    <property type="match status" value="1"/>
</dbReference>
<dbReference type="Gene3D" id="3.40.630.30">
    <property type="match status" value="1"/>
</dbReference>
<reference evidence="2 3" key="1">
    <citation type="submission" date="2018-10" db="EMBL/GenBank/DDBJ databases">
        <title>Isolation, diversity and antifungal activity of actinobacteria from wheat.</title>
        <authorList>
            <person name="Han C."/>
        </authorList>
    </citation>
    <scope>NUCLEOTIDE SEQUENCE [LARGE SCALE GENOMIC DNA]</scope>
    <source>
        <strain evidence="2 3">NEAU-YY56</strain>
    </source>
</reference>
<dbReference type="CDD" id="cd04301">
    <property type="entry name" value="NAT_SF"/>
    <property type="match status" value="1"/>
</dbReference>
<dbReference type="SUPFAM" id="SSF55729">
    <property type="entry name" value="Acyl-CoA N-acyltransferases (Nat)"/>
    <property type="match status" value="1"/>
</dbReference>
<evidence type="ECO:0000259" key="1">
    <source>
        <dbReference type="PROSITE" id="PS51186"/>
    </source>
</evidence>
<comment type="caution">
    <text evidence="2">The sequence shown here is derived from an EMBL/GenBank/DDBJ whole genome shotgun (WGS) entry which is preliminary data.</text>
</comment>
<dbReference type="InterPro" id="IPR051822">
    <property type="entry name" value="Glycosyl_Hydrolase_84"/>
</dbReference>
<proteinExistence type="predicted"/>
<dbReference type="PANTHER" id="PTHR13170:SF16">
    <property type="entry name" value="PROTEIN O-GLCNACASE"/>
    <property type="match status" value="1"/>
</dbReference>
<dbReference type="Proteomes" id="UP000269289">
    <property type="component" value="Unassembled WGS sequence"/>
</dbReference>
<feature type="domain" description="N-acetyltransferase" evidence="1">
    <location>
        <begin position="64"/>
        <end position="200"/>
    </location>
</feature>
<dbReference type="RefSeq" id="WP_122149996.1">
    <property type="nucleotide sequence ID" value="NZ_RFFI01000078.1"/>
</dbReference>
<accession>A0A3M2J4T6</accession>
<dbReference type="InterPro" id="IPR016181">
    <property type="entry name" value="Acyl_CoA_acyltransferase"/>
</dbReference>
<protein>
    <submittedName>
        <fullName evidence="2">GNAT family N-acetyltransferase</fullName>
    </submittedName>
</protein>
<organism evidence="2 3">
    <name type="scientific">Cellulomonas triticagri</name>
    <dbReference type="NCBI Taxonomy" id="2483352"/>
    <lineage>
        <taxon>Bacteria</taxon>
        <taxon>Bacillati</taxon>
        <taxon>Actinomycetota</taxon>
        <taxon>Actinomycetes</taxon>
        <taxon>Micrococcales</taxon>
        <taxon>Cellulomonadaceae</taxon>
        <taxon>Cellulomonas</taxon>
    </lineage>
</organism>
<dbReference type="PROSITE" id="PS51186">
    <property type="entry name" value="GNAT"/>
    <property type="match status" value="1"/>
</dbReference>
<sequence>MRLRPFATCDLPGMSRVCLLTGDAGADATPVYRDPDLLGHVYATPYPVADPGLTWVVTDGSGAVVGYVVGTADSQGFARWQEQHWWPALRERLPRPEDVDHATRDHELLRVVHDGATYDPAVTDRYPAHLHIDLLPAAQGRGLGRALITTLRDALRERGVPGLHLGVSGGNTGAIAFYERVGFTVVERHPWGLTLGTDLRGS</sequence>
<keyword evidence="3" id="KW-1185">Reference proteome</keyword>
<name>A0A3M2J4T6_9CELL</name>
<dbReference type="GO" id="GO:0016747">
    <property type="term" value="F:acyltransferase activity, transferring groups other than amino-acyl groups"/>
    <property type="evidence" value="ECO:0007669"/>
    <property type="project" value="InterPro"/>
</dbReference>
<evidence type="ECO:0000313" key="3">
    <source>
        <dbReference type="Proteomes" id="UP000269289"/>
    </source>
</evidence>
<gene>
    <name evidence="2" type="ORF">EBM89_13800</name>
</gene>
<keyword evidence="2" id="KW-0808">Transferase</keyword>
<evidence type="ECO:0000313" key="2">
    <source>
        <dbReference type="EMBL" id="RMI07116.1"/>
    </source>
</evidence>